<dbReference type="CDD" id="cd03469">
    <property type="entry name" value="Rieske_RO_Alpha_N"/>
    <property type="match status" value="1"/>
</dbReference>
<reference evidence="8 9" key="2">
    <citation type="submission" date="2019-01" db="EMBL/GenBank/DDBJ databases">
        <title>Tautonia sociabilis, a novel thermotolerant planctomycete of Isosphaeraceae family, isolated from a 4000 m deep subterranean habitat.</title>
        <authorList>
            <person name="Kovaleva O.L."/>
            <person name="Elcheninov A.G."/>
            <person name="Van Heerden E."/>
            <person name="Toshchakov S.V."/>
            <person name="Novikov A."/>
            <person name="Bonch-Osmolovskaya E.A."/>
            <person name="Kublanov I.V."/>
        </authorList>
    </citation>
    <scope>NUCLEOTIDE SEQUENCE [LARGE SCALE GENOMIC DNA]</scope>
    <source>
        <strain evidence="8 9">GM2012</strain>
    </source>
</reference>
<protein>
    <submittedName>
        <fullName evidence="8">Aromatic ring-hydroxylating dioxygenase subunit alpha</fullName>
    </submittedName>
</protein>
<dbReference type="InterPro" id="IPR015879">
    <property type="entry name" value="Ring_hydroxy_dOase_asu_C_dom"/>
</dbReference>
<dbReference type="Pfam" id="PF00848">
    <property type="entry name" value="Ring_hydroxyl_A"/>
    <property type="match status" value="1"/>
</dbReference>
<dbReference type="Gene3D" id="3.90.380.10">
    <property type="entry name" value="Naphthalene 1,2-dioxygenase Alpha Subunit, Chain A, domain 1"/>
    <property type="match status" value="1"/>
</dbReference>
<dbReference type="OrthoDB" id="9800776at2"/>
<reference evidence="8 9" key="1">
    <citation type="submission" date="2018-12" db="EMBL/GenBank/DDBJ databases">
        <authorList>
            <person name="Toschakov S.V."/>
        </authorList>
    </citation>
    <scope>NUCLEOTIDE SEQUENCE [LARGE SCALE GENOMIC DNA]</scope>
    <source>
        <strain evidence="8 9">GM2012</strain>
    </source>
</reference>
<dbReference type="InterPro" id="IPR036922">
    <property type="entry name" value="Rieske_2Fe-2S_sf"/>
</dbReference>
<gene>
    <name evidence="8" type="ORF">TsocGM_15870</name>
</gene>
<accession>A0A432MHT9</accession>
<keyword evidence="3" id="KW-0479">Metal-binding</keyword>
<keyword evidence="8" id="KW-0223">Dioxygenase</keyword>
<evidence type="ECO:0000256" key="4">
    <source>
        <dbReference type="ARBA" id="ARBA00023002"/>
    </source>
</evidence>
<comment type="cofactor">
    <cofactor evidence="1">
        <name>Fe cation</name>
        <dbReference type="ChEBI" id="CHEBI:24875"/>
    </cofactor>
</comment>
<dbReference type="GO" id="GO:0051537">
    <property type="term" value="F:2 iron, 2 sulfur cluster binding"/>
    <property type="evidence" value="ECO:0007669"/>
    <property type="project" value="UniProtKB-KW"/>
</dbReference>
<dbReference type="PANTHER" id="PTHR43756">
    <property type="entry name" value="CHOLINE MONOOXYGENASE, CHLOROPLASTIC"/>
    <property type="match status" value="1"/>
</dbReference>
<evidence type="ECO:0000256" key="5">
    <source>
        <dbReference type="ARBA" id="ARBA00023004"/>
    </source>
</evidence>
<keyword evidence="5" id="KW-0408">Iron</keyword>
<dbReference type="Proteomes" id="UP000280296">
    <property type="component" value="Unassembled WGS sequence"/>
</dbReference>
<evidence type="ECO:0000259" key="7">
    <source>
        <dbReference type="PROSITE" id="PS51296"/>
    </source>
</evidence>
<dbReference type="GO" id="GO:0051213">
    <property type="term" value="F:dioxygenase activity"/>
    <property type="evidence" value="ECO:0007669"/>
    <property type="project" value="UniProtKB-KW"/>
</dbReference>
<organism evidence="8 9">
    <name type="scientific">Tautonia sociabilis</name>
    <dbReference type="NCBI Taxonomy" id="2080755"/>
    <lineage>
        <taxon>Bacteria</taxon>
        <taxon>Pseudomonadati</taxon>
        <taxon>Planctomycetota</taxon>
        <taxon>Planctomycetia</taxon>
        <taxon>Isosphaerales</taxon>
        <taxon>Isosphaeraceae</taxon>
        <taxon>Tautonia</taxon>
    </lineage>
</organism>
<dbReference type="Pfam" id="PF00355">
    <property type="entry name" value="Rieske"/>
    <property type="match status" value="1"/>
</dbReference>
<keyword evidence="4" id="KW-0560">Oxidoreductase</keyword>
<dbReference type="PRINTS" id="PR00090">
    <property type="entry name" value="RNGDIOXGNASE"/>
</dbReference>
<evidence type="ECO:0000313" key="8">
    <source>
        <dbReference type="EMBL" id="RUL86498.1"/>
    </source>
</evidence>
<dbReference type="CDD" id="cd08884">
    <property type="entry name" value="RHO_alpha_C_GbcA-like"/>
    <property type="match status" value="1"/>
</dbReference>
<evidence type="ECO:0000256" key="6">
    <source>
        <dbReference type="ARBA" id="ARBA00023014"/>
    </source>
</evidence>
<name>A0A432MHT9_9BACT</name>
<evidence type="ECO:0000256" key="2">
    <source>
        <dbReference type="ARBA" id="ARBA00022714"/>
    </source>
</evidence>
<dbReference type="SUPFAM" id="SSF55961">
    <property type="entry name" value="Bet v1-like"/>
    <property type="match status" value="1"/>
</dbReference>
<evidence type="ECO:0000313" key="9">
    <source>
        <dbReference type="Proteomes" id="UP000280296"/>
    </source>
</evidence>
<dbReference type="Gene3D" id="2.102.10.10">
    <property type="entry name" value="Rieske [2Fe-2S] iron-sulphur domain"/>
    <property type="match status" value="1"/>
</dbReference>
<dbReference type="PROSITE" id="PS51296">
    <property type="entry name" value="RIESKE"/>
    <property type="match status" value="1"/>
</dbReference>
<proteinExistence type="predicted"/>
<keyword evidence="2" id="KW-0001">2Fe-2S</keyword>
<comment type="caution">
    <text evidence="8">The sequence shown here is derived from an EMBL/GenBank/DDBJ whole genome shotgun (WGS) entry which is preliminary data.</text>
</comment>
<dbReference type="AlphaFoldDB" id="A0A432MHT9"/>
<evidence type="ECO:0000256" key="1">
    <source>
        <dbReference type="ARBA" id="ARBA00001962"/>
    </source>
</evidence>
<keyword evidence="6" id="KW-0411">Iron-sulfur</keyword>
<feature type="domain" description="Rieske" evidence="7">
    <location>
        <begin position="4"/>
        <end position="113"/>
    </location>
</feature>
<keyword evidence="9" id="KW-1185">Reference proteome</keyword>
<sequence>MRNWVCAGRSGELPGRGDFVVREVGEESIILVRDDAGAIRAFFNVCRHRGTRLCAEPVGKTGGTIRCPYHAWTYDLAGRLIGAPHMDEAPGFRPEDWPLAGVSTAEWDGHVFINLGDDPKPIADQLGALPDRFRPWGMAELVEARRISYDVAANWKLIIQNYSECLHCPVIHPALTRLSHYLSGENEPAAPGYLGGAMTLREGVASMTPEGTTRRPTLPGLGPAECRSVQYYAILPNLLLSLHPDFMMTHLLWPRAEDRTEVVCSWHFHPGAMARADFDPSDAVAFWDETNRQDWRVCELSQQGIASRAYRPGPYSGREDLLRAFDALILRELGDLPPQS</sequence>
<dbReference type="InterPro" id="IPR017941">
    <property type="entry name" value="Rieske_2Fe-2S"/>
</dbReference>
<dbReference type="EMBL" id="RYZH01000031">
    <property type="protein sequence ID" value="RUL86498.1"/>
    <property type="molecule type" value="Genomic_DNA"/>
</dbReference>
<dbReference type="SUPFAM" id="SSF50022">
    <property type="entry name" value="ISP domain"/>
    <property type="match status" value="1"/>
</dbReference>
<dbReference type="PANTHER" id="PTHR43756:SF5">
    <property type="entry name" value="CHOLINE MONOOXYGENASE, CHLOROPLASTIC"/>
    <property type="match status" value="1"/>
</dbReference>
<evidence type="ECO:0000256" key="3">
    <source>
        <dbReference type="ARBA" id="ARBA00022723"/>
    </source>
</evidence>
<dbReference type="GO" id="GO:0005506">
    <property type="term" value="F:iron ion binding"/>
    <property type="evidence" value="ECO:0007669"/>
    <property type="project" value="InterPro"/>
</dbReference>
<dbReference type="InterPro" id="IPR001663">
    <property type="entry name" value="Rng_hydr_dOase-A"/>
</dbReference>